<dbReference type="InterPro" id="IPR019906">
    <property type="entry name" value="Ribosomal_uL6_bac-type"/>
</dbReference>
<evidence type="ECO:0000256" key="4">
    <source>
        <dbReference type="RuleBase" id="RU003869"/>
    </source>
</evidence>
<sequence>MGQQKASPGNYKSREGNFVILSIAGRITSLVDRPRKRKQQMHREAVKNGVFNHSVFPNQIVDGWLVIELQEFEMGFFSPMWKISAPYSNLRSAFLGERNGIYVSSVPVTRVGFLRKTIECKESRIGKKPIEVPSNVTITLEGQDLKVKGPLGELSRTYPREVKVQKDESGILTVKKAFETRRANQMHGYFPDSFSRVVVYFFKFFRTLTDNMVVGVSKGFEKRLQLVGVGYRATVEGKDLVLNLGFSHPVRMPIPGDLKVKVEDNTRIIVSGYDKCNIGQFAASVRKWRPPEPYKGKGVKYADEIVRRKEGKAGKKK</sequence>
<evidence type="ECO:0000313" key="7">
    <source>
        <dbReference type="Proteomes" id="UP000288805"/>
    </source>
</evidence>
<dbReference type="PROSITE" id="PS00525">
    <property type="entry name" value="RIBOSOMAL_L6_1"/>
    <property type="match status" value="1"/>
</dbReference>
<dbReference type="FunFam" id="3.90.930.12:FF:000001">
    <property type="entry name" value="50S ribosomal protein L6"/>
    <property type="match status" value="1"/>
</dbReference>
<evidence type="ECO:0000259" key="5">
    <source>
        <dbReference type="Pfam" id="PF00347"/>
    </source>
</evidence>
<name>A0A438JHV1_VITVI</name>
<comment type="similarity">
    <text evidence="1 4">Belongs to the universal ribosomal protein uL6 family.</text>
</comment>
<dbReference type="AlphaFoldDB" id="A0A438JHV1"/>
<dbReference type="InterPro" id="IPR000702">
    <property type="entry name" value="Ribosomal_uL6-like"/>
</dbReference>
<dbReference type="GO" id="GO:0003735">
    <property type="term" value="F:structural constituent of ribosome"/>
    <property type="evidence" value="ECO:0007669"/>
    <property type="project" value="InterPro"/>
</dbReference>
<dbReference type="HAMAP" id="MF_01365_B">
    <property type="entry name" value="Ribosomal_uL6_B"/>
    <property type="match status" value="1"/>
</dbReference>
<proteinExistence type="inferred from homology"/>
<dbReference type="InterPro" id="IPR036789">
    <property type="entry name" value="Ribosomal_uL6-like_a/b-dom_sf"/>
</dbReference>
<dbReference type="GO" id="GO:0019843">
    <property type="term" value="F:rRNA binding"/>
    <property type="evidence" value="ECO:0007669"/>
    <property type="project" value="InterPro"/>
</dbReference>
<keyword evidence="2 4" id="KW-0689">Ribosomal protein</keyword>
<dbReference type="Proteomes" id="UP000288805">
    <property type="component" value="Unassembled WGS sequence"/>
</dbReference>
<organism evidence="6 7">
    <name type="scientific">Vitis vinifera</name>
    <name type="common">Grape</name>
    <dbReference type="NCBI Taxonomy" id="29760"/>
    <lineage>
        <taxon>Eukaryota</taxon>
        <taxon>Viridiplantae</taxon>
        <taxon>Streptophyta</taxon>
        <taxon>Embryophyta</taxon>
        <taxon>Tracheophyta</taxon>
        <taxon>Spermatophyta</taxon>
        <taxon>Magnoliopsida</taxon>
        <taxon>eudicotyledons</taxon>
        <taxon>Gunneridae</taxon>
        <taxon>Pentapetalae</taxon>
        <taxon>rosids</taxon>
        <taxon>Vitales</taxon>
        <taxon>Vitaceae</taxon>
        <taxon>Viteae</taxon>
        <taxon>Vitis</taxon>
    </lineage>
</organism>
<feature type="domain" description="Large ribosomal subunit protein uL6 alpha-beta" evidence="5">
    <location>
        <begin position="227"/>
        <end position="301"/>
    </location>
</feature>
<keyword evidence="3 4" id="KW-0687">Ribonucleoprotein</keyword>
<reference evidence="6 7" key="1">
    <citation type="journal article" date="2018" name="PLoS Genet.">
        <title>Population sequencing reveals clonal diversity and ancestral inbreeding in the grapevine cultivar Chardonnay.</title>
        <authorList>
            <person name="Roach M.J."/>
            <person name="Johnson D.L."/>
            <person name="Bohlmann J."/>
            <person name="van Vuuren H.J."/>
            <person name="Jones S.J."/>
            <person name="Pretorius I.S."/>
            <person name="Schmidt S.A."/>
            <person name="Borneman A.R."/>
        </authorList>
    </citation>
    <scope>NUCLEOTIDE SEQUENCE [LARGE SCALE GENOMIC DNA]</scope>
    <source>
        <strain evidence="7">cv. Chardonnay</strain>
        <tissue evidence="6">Leaf</tissue>
    </source>
</reference>
<protein>
    <submittedName>
        <fullName evidence="6">50S ribosomal protein L6, chloroplastic</fullName>
    </submittedName>
</protein>
<evidence type="ECO:0000313" key="6">
    <source>
        <dbReference type="EMBL" id="RVX08527.1"/>
    </source>
</evidence>
<evidence type="ECO:0000256" key="3">
    <source>
        <dbReference type="ARBA" id="ARBA00023274"/>
    </source>
</evidence>
<feature type="domain" description="Large ribosomal subunit protein uL6 alpha-beta" evidence="5">
    <location>
        <begin position="132"/>
        <end position="188"/>
    </location>
</feature>
<evidence type="ECO:0000256" key="1">
    <source>
        <dbReference type="ARBA" id="ARBA00009356"/>
    </source>
</evidence>
<dbReference type="PRINTS" id="PR00059">
    <property type="entry name" value="RIBOSOMALL6"/>
</dbReference>
<dbReference type="GO" id="GO:1990904">
    <property type="term" value="C:ribonucleoprotein complex"/>
    <property type="evidence" value="ECO:0007669"/>
    <property type="project" value="UniProtKB-KW"/>
</dbReference>
<dbReference type="InterPro" id="IPR002358">
    <property type="entry name" value="Ribosomal_uL6_CS"/>
</dbReference>
<evidence type="ECO:0000256" key="2">
    <source>
        <dbReference type="ARBA" id="ARBA00022980"/>
    </source>
</evidence>
<dbReference type="SUPFAM" id="SSF56053">
    <property type="entry name" value="Ribosomal protein L6"/>
    <property type="match status" value="2"/>
</dbReference>
<dbReference type="GO" id="GO:0006412">
    <property type="term" value="P:translation"/>
    <property type="evidence" value="ECO:0007669"/>
    <property type="project" value="InterPro"/>
</dbReference>
<dbReference type="EMBL" id="QGNW01000041">
    <property type="protein sequence ID" value="RVX08527.1"/>
    <property type="molecule type" value="Genomic_DNA"/>
</dbReference>
<dbReference type="PANTHER" id="PTHR11655:SF14">
    <property type="entry name" value="LARGE RIBOSOMAL SUBUNIT PROTEIN UL6M"/>
    <property type="match status" value="1"/>
</dbReference>
<dbReference type="Pfam" id="PF00347">
    <property type="entry name" value="Ribosomal_L6"/>
    <property type="match status" value="2"/>
</dbReference>
<dbReference type="GO" id="GO:0005840">
    <property type="term" value="C:ribosome"/>
    <property type="evidence" value="ECO:0007669"/>
    <property type="project" value="UniProtKB-KW"/>
</dbReference>
<dbReference type="PANTHER" id="PTHR11655">
    <property type="entry name" value="60S/50S RIBOSOMAL PROTEIN L6/L9"/>
    <property type="match status" value="1"/>
</dbReference>
<dbReference type="NCBIfam" id="TIGR03654">
    <property type="entry name" value="L6_bact"/>
    <property type="match status" value="1"/>
</dbReference>
<gene>
    <name evidence="6" type="primary">RPL6_1</name>
    <name evidence="6" type="ORF">CK203_014120</name>
</gene>
<comment type="caution">
    <text evidence="6">The sequence shown here is derived from an EMBL/GenBank/DDBJ whole genome shotgun (WGS) entry which is preliminary data.</text>
</comment>
<dbReference type="InterPro" id="IPR020040">
    <property type="entry name" value="Ribosomal_uL6_a/b-dom"/>
</dbReference>
<dbReference type="Gene3D" id="3.90.930.12">
    <property type="entry name" value="Ribosomal protein L6, alpha-beta domain"/>
    <property type="match status" value="2"/>
</dbReference>
<accession>A0A438JHV1</accession>